<sequence length="567" mass="61129">MAHVEDGHSKRLKLQRPLGGDGHGSQAPRELPTASGEHGPHSQALKVSPQGLPPAASMASLLHSTAAPGHTVPELRQEAPAYHPAPGTLGLGLLVPEAKAPGAQDVSSYCGQKPPGPAAPGVQKGHTPKHILSSVVHDTSDKWDTFIRDADINTLRECVQILFNSRFGEALGQSHMVRVPYKKIVQYPEAVEVVGIPDKIPFKRPCTYGASKLRRILEQRHRIHFIIKGPFGEQTSAEHTCVEDSMKLEPAGPAQDTSAEVSRATTLGLAAAATGSDQCGVSRGCRPGNSSELRPSKTEPEDLPGAVQVTLQGPPAASEETMASLLPPEADPGPGEDEWPQRWPAEHCPGHGTRLLRQQVEQLFSMRLAEALGVAVPCQVPYSTFLAHPEDLFVLGLPDGISLRPPSCFGVTKLCQILEASDNIRFVIRRPELLPKASSQERDLGDPLVWHSLTSFPEYYDARVPWADMASMLRAQVQDLFSEKFGEALGATHPLQVPYGQIQSNPGWVTVEGLPPGIPFRKPSTLGSQSLERILAVADNIKFTVTRPLPELGQQPEEGDGGRLGRQ</sequence>
<evidence type="ECO:0000256" key="3">
    <source>
        <dbReference type="ARBA" id="ARBA00023015"/>
    </source>
</evidence>
<keyword evidence="6" id="KW-0539">Nucleus</keyword>
<dbReference type="Pfam" id="PF02946">
    <property type="entry name" value="GTF2I"/>
    <property type="match status" value="3"/>
</dbReference>
<feature type="region of interest" description="Disordered" evidence="7">
    <location>
        <begin position="278"/>
        <end position="303"/>
    </location>
</feature>
<keyword evidence="4" id="KW-0238">DNA-binding</keyword>
<dbReference type="InterPro" id="IPR004212">
    <property type="entry name" value="GTF2I"/>
</dbReference>
<dbReference type="GO" id="GO:0005634">
    <property type="term" value="C:nucleus"/>
    <property type="evidence" value="ECO:0007669"/>
    <property type="project" value="UniProtKB-SubCell"/>
</dbReference>
<evidence type="ECO:0000256" key="2">
    <source>
        <dbReference type="ARBA" id="ARBA00022737"/>
    </source>
</evidence>
<evidence type="ECO:0000256" key="7">
    <source>
        <dbReference type="SAM" id="MobiDB-lite"/>
    </source>
</evidence>
<keyword evidence="2" id="KW-0677">Repeat</keyword>
<dbReference type="PANTHER" id="PTHR46304:SF1">
    <property type="entry name" value="GENERAL TRANSCRIPTION FACTOR II-I REPEAT DOMAIN-CONTAINING PROTEIN 1"/>
    <property type="match status" value="1"/>
</dbReference>
<proteinExistence type="predicted"/>
<evidence type="ECO:0000256" key="5">
    <source>
        <dbReference type="ARBA" id="ARBA00023163"/>
    </source>
</evidence>
<feature type="region of interest" description="Disordered" evidence="7">
    <location>
        <begin position="1"/>
        <end position="55"/>
    </location>
</feature>
<dbReference type="EMBL" id="KN123014">
    <property type="protein sequence ID" value="KFO27095.1"/>
    <property type="molecule type" value="Genomic_DNA"/>
</dbReference>
<dbReference type="GO" id="GO:0003677">
    <property type="term" value="F:DNA binding"/>
    <property type="evidence" value="ECO:0007669"/>
    <property type="project" value="UniProtKB-KW"/>
</dbReference>
<dbReference type="Proteomes" id="UP000028990">
    <property type="component" value="Unassembled WGS sequence"/>
</dbReference>
<dbReference type="AlphaFoldDB" id="A0A091DA11"/>
<feature type="region of interest" description="Disordered" evidence="7">
    <location>
        <begin position="548"/>
        <end position="567"/>
    </location>
</feature>
<dbReference type="GO" id="GO:0003700">
    <property type="term" value="F:DNA-binding transcription factor activity"/>
    <property type="evidence" value="ECO:0007669"/>
    <property type="project" value="TreeGrafter"/>
</dbReference>
<evidence type="ECO:0000256" key="4">
    <source>
        <dbReference type="ARBA" id="ARBA00023125"/>
    </source>
</evidence>
<evidence type="ECO:0000256" key="1">
    <source>
        <dbReference type="ARBA" id="ARBA00004123"/>
    </source>
</evidence>
<dbReference type="PROSITE" id="PS51139">
    <property type="entry name" value="GTF2I"/>
    <property type="match status" value="3"/>
</dbReference>
<evidence type="ECO:0000313" key="9">
    <source>
        <dbReference type="Proteomes" id="UP000028990"/>
    </source>
</evidence>
<keyword evidence="9" id="KW-1185">Reference proteome</keyword>
<comment type="subcellular location">
    <subcellularLocation>
        <location evidence="1">Nucleus</location>
    </subcellularLocation>
</comment>
<dbReference type="PANTHER" id="PTHR46304">
    <property type="entry name" value="GENERAL TRANSCRIPTION FACTOR II-I REPEAT DOMAIN-CONTAINING PROTEIN 1"/>
    <property type="match status" value="1"/>
</dbReference>
<dbReference type="Gene3D" id="3.90.1460.10">
    <property type="entry name" value="GTF2I-like"/>
    <property type="match status" value="3"/>
</dbReference>
<feature type="region of interest" description="Disordered" evidence="7">
    <location>
        <begin position="105"/>
        <end position="126"/>
    </location>
</feature>
<evidence type="ECO:0000313" key="8">
    <source>
        <dbReference type="EMBL" id="KFO27095.1"/>
    </source>
</evidence>
<keyword evidence="3" id="KW-0805">Transcription regulation</keyword>
<protein>
    <submittedName>
        <fullName evidence="8">General transcription factor II-I repeat domain-containing protein 1</fullName>
    </submittedName>
</protein>
<name>A0A091DA11_FUKDA</name>
<reference evidence="8 9" key="1">
    <citation type="submission" date="2013-11" db="EMBL/GenBank/DDBJ databases">
        <title>The Damaraland mole rat (Fukomys damarensis) genome and evolution of African mole rats.</title>
        <authorList>
            <person name="Gladyshev V.N."/>
            <person name="Fang X."/>
        </authorList>
    </citation>
    <scope>NUCLEOTIDE SEQUENCE [LARGE SCALE GENOMIC DNA]</scope>
    <source>
        <tissue evidence="8">Liver</tissue>
    </source>
</reference>
<gene>
    <name evidence="8" type="ORF">H920_11500</name>
</gene>
<organism evidence="8 9">
    <name type="scientific">Fukomys damarensis</name>
    <name type="common">Damaraland mole rat</name>
    <name type="synonym">Cryptomys damarensis</name>
    <dbReference type="NCBI Taxonomy" id="885580"/>
    <lineage>
        <taxon>Eukaryota</taxon>
        <taxon>Metazoa</taxon>
        <taxon>Chordata</taxon>
        <taxon>Craniata</taxon>
        <taxon>Vertebrata</taxon>
        <taxon>Euteleostomi</taxon>
        <taxon>Mammalia</taxon>
        <taxon>Eutheria</taxon>
        <taxon>Euarchontoglires</taxon>
        <taxon>Glires</taxon>
        <taxon>Rodentia</taxon>
        <taxon>Hystricomorpha</taxon>
        <taxon>Bathyergidae</taxon>
        <taxon>Fukomys</taxon>
    </lineage>
</organism>
<accession>A0A091DA11</accession>
<dbReference type="InterPro" id="IPR036647">
    <property type="entry name" value="GTF2I-like_rpt_sf"/>
</dbReference>
<evidence type="ECO:0000256" key="6">
    <source>
        <dbReference type="ARBA" id="ARBA00023242"/>
    </source>
</evidence>
<keyword evidence="5" id="KW-0804">Transcription</keyword>
<dbReference type="SUPFAM" id="SSF117773">
    <property type="entry name" value="GTF2I-like repeat"/>
    <property type="match status" value="3"/>
</dbReference>